<name>A0AAD5WLD5_PARTN</name>
<proteinExistence type="predicted"/>
<dbReference type="AlphaFoldDB" id="A0AAD5WLD5"/>
<evidence type="ECO:0000313" key="1">
    <source>
        <dbReference type="EMBL" id="KAJ1374767.1"/>
    </source>
</evidence>
<gene>
    <name evidence="1" type="ORF">KIN20_037529</name>
</gene>
<dbReference type="EMBL" id="JAHQIW010007486">
    <property type="protein sequence ID" value="KAJ1374767.1"/>
    <property type="molecule type" value="Genomic_DNA"/>
</dbReference>
<dbReference type="Proteomes" id="UP001196413">
    <property type="component" value="Unassembled WGS sequence"/>
</dbReference>
<organism evidence="1 2">
    <name type="scientific">Parelaphostrongylus tenuis</name>
    <name type="common">Meningeal worm</name>
    <dbReference type="NCBI Taxonomy" id="148309"/>
    <lineage>
        <taxon>Eukaryota</taxon>
        <taxon>Metazoa</taxon>
        <taxon>Ecdysozoa</taxon>
        <taxon>Nematoda</taxon>
        <taxon>Chromadorea</taxon>
        <taxon>Rhabditida</taxon>
        <taxon>Rhabditina</taxon>
        <taxon>Rhabditomorpha</taxon>
        <taxon>Strongyloidea</taxon>
        <taxon>Metastrongylidae</taxon>
        <taxon>Parelaphostrongylus</taxon>
    </lineage>
</organism>
<comment type="caution">
    <text evidence="1">The sequence shown here is derived from an EMBL/GenBank/DDBJ whole genome shotgun (WGS) entry which is preliminary data.</text>
</comment>
<accession>A0AAD5WLD5</accession>
<sequence length="75" mass="9018">MKQDPTEDYEFLDEGFSNCAKFTSVIRMEAQTFFITFKELLEKRRERHPRRQCSCRCKRKAVSSTEYNDDMLLPD</sequence>
<keyword evidence="2" id="KW-1185">Reference proteome</keyword>
<evidence type="ECO:0000313" key="2">
    <source>
        <dbReference type="Proteomes" id="UP001196413"/>
    </source>
</evidence>
<reference evidence="1" key="1">
    <citation type="submission" date="2021-06" db="EMBL/GenBank/DDBJ databases">
        <title>Parelaphostrongylus tenuis whole genome reference sequence.</title>
        <authorList>
            <person name="Garwood T.J."/>
            <person name="Larsen P.A."/>
            <person name="Fountain-Jones N.M."/>
            <person name="Garbe J.R."/>
            <person name="Macchietto M.G."/>
            <person name="Kania S.A."/>
            <person name="Gerhold R.W."/>
            <person name="Richards J.E."/>
            <person name="Wolf T.M."/>
        </authorList>
    </citation>
    <scope>NUCLEOTIDE SEQUENCE</scope>
    <source>
        <strain evidence="1">MNPRO001-30</strain>
        <tissue evidence="1">Meninges</tissue>
    </source>
</reference>
<protein>
    <submittedName>
        <fullName evidence="1">Uncharacterized protein</fullName>
    </submittedName>
</protein>